<dbReference type="AlphaFoldDB" id="A0A914PJE1"/>
<dbReference type="SUPFAM" id="SSF54001">
    <property type="entry name" value="Cysteine proteinases"/>
    <property type="match status" value="1"/>
</dbReference>
<keyword evidence="4" id="KW-1185">Reference proteome</keyword>
<dbReference type="InterPro" id="IPR001394">
    <property type="entry name" value="Peptidase_C19_UCH"/>
</dbReference>
<dbReference type="Gene3D" id="3.90.70.10">
    <property type="entry name" value="Cysteine proteinases"/>
    <property type="match status" value="1"/>
</dbReference>
<dbReference type="PROSITE" id="PS50235">
    <property type="entry name" value="USP_3"/>
    <property type="match status" value="1"/>
</dbReference>
<sequence length="147" mass="17093">MPKSEDNSEKETGTSFSAYPTFASVNMTNEFWKFHFDITTENVHDDNEKQRGLVGLFNQGNSCYMNAATQALSNCPPLREYFRTYLPFVSKDRNAHINDLLTNRRPISDAFQDLILRIWSEKKVDAVRPTLFLYVSSIFFHYTFDVV</sequence>
<dbReference type="InterPro" id="IPR038765">
    <property type="entry name" value="Papain-like_cys_pep_sf"/>
</dbReference>
<accession>A0A914PJE1</accession>
<evidence type="ECO:0000313" key="4">
    <source>
        <dbReference type="Proteomes" id="UP000887578"/>
    </source>
</evidence>
<comment type="catalytic activity">
    <reaction evidence="1">
        <text>Thiol-dependent hydrolysis of ester, thioester, amide, peptide and isopeptide bonds formed by the C-terminal Gly of ubiquitin (a 76-residue protein attached to proteins as an intracellular targeting signal).</text>
        <dbReference type="EC" id="3.4.19.12"/>
    </reaction>
</comment>
<feature type="domain" description="USP" evidence="3">
    <location>
        <begin position="54"/>
        <end position="147"/>
    </location>
</feature>
<dbReference type="PANTHER" id="PTHR21646">
    <property type="entry name" value="UBIQUITIN CARBOXYL-TERMINAL HYDROLASE"/>
    <property type="match status" value="1"/>
</dbReference>
<dbReference type="EC" id="3.4.19.12" evidence="2"/>
<dbReference type="InterPro" id="IPR028889">
    <property type="entry name" value="USP"/>
</dbReference>
<protein>
    <recommendedName>
        <fullName evidence="2">ubiquitinyl hydrolase 1</fullName>
        <ecNumber evidence="2">3.4.19.12</ecNumber>
    </recommendedName>
</protein>
<evidence type="ECO:0000259" key="3">
    <source>
        <dbReference type="PROSITE" id="PS50235"/>
    </source>
</evidence>
<proteinExistence type="predicted"/>
<evidence type="ECO:0000313" key="5">
    <source>
        <dbReference type="WBParaSite" id="PDA_v2.g18495.t1"/>
    </source>
</evidence>
<evidence type="ECO:0000256" key="2">
    <source>
        <dbReference type="ARBA" id="ARBA00012759"/>
    </source>
</evidence>
<organism evidence="4 5">
    <name type="scientific">Panagrolaimus davidi</name>
    <dbReference type="NCBI Taxonomy" id="227884"/>
    <lineage>
        <taxon>Eukaryota</taxon>
        <taxon>Metazoa</taxon>
        <taxon>Ecdysozoa</taxon>
        <taxon>Nematoda</taxon>
        <taxon>Chromadorea</taxon>
        <taxon>Rhabditida</taxon>
        <taxon>Tylenchina</taxon>
        <taxon>Panagrolaimomorpha</taxon>
        <taxon>Panagrolaimoidea</taxon>
        <taxon>Panagrolaimidae</taxon>
        <taxon>Panagrolaimus</taxon>
    </lineage>
</organism>
<dbReference type="InterPro" id="IPR050185">
    <property type="entry name" value="Ub_carboxyl-term_hydrolase"/>
</dbReference>
<evidence type="ECO:0000256" key="1">
    <source>
        <dbReference type="ARBA" id="ARBA00000707"/>
    </source>
</evidence>
<dbReference type="Pfam" id="PF00443">
    <property type="entry name" value="UCH"/>
    <property type="match status" value="1"/>
</dbReference>
<dbReference type="GO" id="GO:0004843">
    <property type="term" value="F:cysteine-type deubiquitinase activity"/>
    <property type="evidence" value="ECO:0007669"/>
    <property type="project" value="UniProtKB-EC"/>
</dbReference>
<dbReference type="WBParaSite" id="PDA_v2.g18495.t1">
    <property type="protein sequence ID" value="PDA_v2.g18495.t1"/>
    <property type="gene ID" value="PDA_v2.g18495"/>
</dbReference>
<reference evidence="5" key="1">
    <citation type="submission" date="2022-11" db="UniProtKB">
        <authorList>
            <consortium name="WormBaseParasite"/>
        </authorList>
    </citation>
    <scope>IDENTIFICATION</scope>
</reference>
<dbReference type="Proteomes" id="UP000887578">
    <property type="component" value="Unplaced"/>
</dbReference>
<dbReference type="GO" id="GO:0016579">
    <property type="term" value="P:protein deubiquitination"/>
    <property type="evidence" value="ECO:0007669"/>
    <property type="project" value="InterPro"/>
</dbReference>
<name>A0A914PJE1_9BILA</name>